<dbReference type="AlphaFoldDB" id="A0A232EE45"/>
<proteinExistence type="predicted"/>
<dbReference type="EMBL" id="NNAY01005557">
    <property type="protein sequence ID" value="OXU16636.1"/>
    <property type="molecule type" value="Genomic_DNA"/>
</dbReference>
<comment type="caution">
    <text evidence="1">The sequence shown here is derived from an EMBL/GenBank/DDBJ whole genome shotgun (WGS) entry which is preliminary data.</text>
</comment>
<protein>
    <submittedName>
        <fullName evidence="1">Uncharacterized protein</fullName>
    </submittedName>
</protein>
<accession>A0A232EE45</accession>
<sequence>MEKFIEMDCLTSDEEIKTLALFSIICKHFKEELQTIFLSYPAGTTSFELSDDGPLIATIENENDSPEYYAILDKNIIHQPNNCIEALQILMAIWDKSKIKRCDCQVYILAIELKVYILAIELK</sequence>
<keyword evidence="2" id="KW-1185">Reference proteome</keyword>
<evidence type="ECO:0000313" key="2">
    <source>
        <dbReference type="Proteomes" id="UP000215335"/>
    </source>
</evidence>
<feature type="non-terminal residue" evidence="1">
    <location>
        <position position="123"/>
    </location>
</feature>
<name>A0A232EE45_9HYME</name>
<organism evidence="1 2">
    <name type="scientific">Trichomalopsis sarcophagae</name>
    <dbReference type="NCBI Taxonomy" id="543379"/>
    <lineage>
        <taxon>Eukaryota</taxon>
        <taxon>Metazoa</taxon>
        <taxon>Ecdysozoa</taxon>
        <taxon>Arthropoda</taxon>
        <taxon>Hexapoda</taxon>
        <taxon>Insecta</taxon>
        <taxon>Pterygota</taxon>
        <taxon>Neoptera</taxon>
        <taxon>Endopterygota</taxon>
        <taxon>Hymenoptera</taxon>
        <taxon>Apocrita</taxon>
        <taxon>Proctotrupomorpha</taxon>
        <taxon>Chalcidoidea</taxon>
        <taxon>Pteromalidae</taxon>
        <taxon>Pteromalinae</taxon>
        <taxon>Trichomalopsis</taxon>
    </lineage>
</organism>
<reference evidence="1 2" key="1">
    <citation type="journal article" date="2017" name="Curr. Biol.">
        <title>The Evolution of Venom by Co-option of Single-Copy Genes.</title>
        <authorList>
            <person name="Martinson E.O."/>
            <person name="Mrinalini"/>
            <person name="Kelkar Y.D."/>
            <person name="Chang C.H."/>
            <person name="Werren J.H."/>
        </authorList>
    </citation>
    <scope>NUCLEOTIDE SEQUENCE [LARGE SCALE GENOMIC DNA]</scope>
    <source>
        <strain evidence="1 2">Alberta</strain>
        <tissue evidence="1">Whole body</tissue>
    </source>
</reference>
<dbReference type="Proteomes" id="UP000215335">
    <property type="component" value="Unassembled WGS sequence"/>
</dbReference>
<gene>
    <name evidence="1" type="ORF">TSAR_015192</name>
</gene>
<evidence type="ECO:0000313" key="1">
    <source>
        <dbReference type="EMBL" id="OXU16636.1"/>
    </source>
</evidence>